<feature type="region of interest" description="Disordered" evidence="1">
    <location>
        <begin position="266"/>
        <end position="326"/>
    </location>
</feature>
<sequence length="521" mass="56314">MPFGLDTTRNMAFDSCGVHISLAAIDDPADVRHLTVAPNSRITIGRASRSEAKNLQASPNNALFDCPVMSRVHAEIKVHPFRLVHEQITITDQNSMHGTIVNGRRLTPFSPHTLKAGDVVKLGDRVQRGSVDSHDGLSVAFSRSANTASTSNYAVPLESGSDSESSFSDDEMFSSAKTTPEEAKDRAGSQEKPIDLDTPPTMPLTTCDILSARDNLVAANEGTRSPPSRVIQDTYAGSEQDFAEDDEDDDGESDMSISQFADQYPDYFSDGEEEQDQDDEDQETEEQLEEASVHDQQPQEMEQELEYAPIQPQRSPSPETGLSPIQEVPSCWQSSALQPDLPPYSCSGIKPPFYPACTTRSDQQQLCASIPCTGMGVRPSAPPPVSRISISDIVENFTNDETPDTTTAGPASLKRKAEDISNDAVVEPPLATATLAPASFVAYSSPPQNASENKLFVYKHEPEAVQDQPPPVKKARKTQTSSKARNAAKHAATYATVFLAGGMGTVAFLASPLAQRLLDVV</sequence>
<evidence type="ECO:0000256" key="1">
    <source>
        <dbReference type="SAM" id="MobiDB-lite"/>
    </source>
</evidence>
<dbReference type="Gene3D" id="2.60.200.20">
    <property type="match status" value="1"/>
</dbReference>
<dbReference type="AlphaFoldDB" id="A0A4U0U6N9"/>
<evidence type="ECO:0000313" key="3">
    <source>
        <dbReference type="EMBL" id="TKA30728.1"/>
    </source>
</evidence>
<dbReference type="PROSITE" id="PS50006">
    <property type="entry name" value="FHA_DOMAIN"/>
    <property type="match status" value="1"/>
</dbReference>
<feature type="compositionally biased region" description="Low complexity" evidence="1">
    <location>
        <begin position="196"/>
        <end position="206"/>
    </location>
</feature>
<accession>A0A4U0U6N9</accession>
<dbReference type="PANTHER" id="PTHR23308">
    <property type="entry name" value="NUCLEAR INHIBITOR OF PROTEIN PHOSPHATASE-1"/>
    <property type="match status" value="1"/>
</dbReference>
<dbReference type="EMBL" id="NAJL01000010">
    <property type="protein sequence ID" value="TKA30728.1"/>
    <property type="molecule type" value="Genomic_DNA"/>
</dbReference>
<dbReference type="InterPro" id="IPR050923">
    <property type="entry name" value="Cell_Proc_Reg/RNA_Proc"/>
</dbReference>
<dbReference type="InterPro" id="IPR008984">
    <property type="entry name" value="SMAD_FHA_dom_sf"/>
</dbReference>
<dbReference type="OrthoDB" id="4096268at2759"/>
<proteinExistence type="predicted"/>
<dbReference type="CDD" id="cd00060">
    <property type="entry name" value="FHA"/>
    <property type="match status" value="1"/>
</dbReference>
<evidence type="ECO:0000259" key="2">
    <source>
        <dbReference type="PROSITE" id="PS50006"/>
    </source>
</evidence>
<name>A0A4U0U6N9_9PEZI</name>
<feature type="region of interest" description="Disordered" evidence="1">
    <location>
        <begin position="465"/>
        <end position="486"/>
    </location>
</feature>
<feature type="compositionally biased region" description="Acidic residues" evidence="1">
    <location>
        <begin position="269"/>
        <end position="289"/>
    </location>
</feature>
<reference evidence="3 4" key="1">
    <citation type="submission" date="2017-03" db="EMBL/GenBank/DDBJ databases">
        <title>Genomes of endolithic fungi from Antarctica.</title>
        <authorList>
            <person name="Coleine C."/>
            <person name="Masonjones S."/>
            <person name="Stajich J.E."/>
        </authorList>
    </citation>
    <scope>NUCLEOTIDE SEQUENCE [LARGE SCALE GENOMIC DNA]</scope>
    <source>
        <strain evidence="3 4">CCFEE 6315</strain>
    </source>
</reference>
<dbReference type="Proteomes" id="UP000308549">
    <property type="component" value="Unassembled WGS sequence"/>
</dbReference>
<feature type="domain" description="FHA" evidence="2">
    <location>
        <begin position="42"/>
        <end position="106"/>
    </location>
</feature>
<dbReference type="SUPFAM" id="SSF49879">
    <property type="entry name" value="SMAD/FHA domain"/>
    <property type="match status" value="1"/>
</dbReference>
<keyword evidence="4" id="KW-1185">Reference proteome</keyword>
<dbReference type="Pfam" id="PF00498">
    <property type="entry name" value="FHA"/>
    <property type="match status" value="1"/>
</dbReference>
<organism evidence="3 4">
    <name type="scientific">Salinomyces thailandicus</name>
    <dbReference type="NCBI Taxonomy" id="706561"/>
    <lineage>
        <taxon>Eukaryota</taxon>
        <taxon>Fungi</taxon>
        <taxon>Dikarya</taxon>
        <taxon>Ascomycota</taxon>
        <taxon>Pezizomycotina</taxon>
        <taxon>Dothideomycetes</taxon>
        <taxon>Dothideomycetidae</taxon>
        <taxon>Mycosphaerellales</taxon>
        <taxon>Teratosphaeriaceae</taxon>
        <taxon>Salinomyces</taxon>
    </lineage>
</organism>
<protein>
    <recommendedName>
        <fullName evidence="2">FHA domain-containing protein</fullName>
    </recommendedName>
</protein>
<comment type="caution">
    <text evidence="3">The sequence shown here is derived from an EMBL/GenBank/DDBJ whole genome shotgun (WGS) entry which is preliminary data.</text>
</comment>
<feature type="compositionally biased region" description="Basic and acidic residues" evidence="1">
    <location>
        <begin position="179"/>
        <end position="195"/>
    </location>
</feature>
<feature type="region of interest" description="Disordered" evidence="1">
    <location>
        <begin position="153"/>
        <end position="206"/>
    </location>
</feature>
<dbReference type="SMART" id="SM00240">
    <property type="entry name" value="FHA"/>
    <property type="match status" value="1"/>
</dbReference>
<dbReference type="InterPro" id="IPR000253">
    <property type="entry name" value="FHA_dom"/>
</dbReference>
<evidence type="ECO:0000313" key="4">
    <source>
        <dbReference type="Proteomes" id="UP000308549"/>
    </source>
</evidence>
<gene>
    <name evidence="3" type="ORF">B0A50_02448</name>
</gene>